<feature type="domain" description="Ionotropic glutamate receptor L-glutamate and glycine-binding" evidence="17">
    <location>
        <begin position="3"/>
        <end position="67"/>
    </location>
</feature>
<feature type="domain" description="Ionotropic glutamate receptor C-terminal" evidence="16">
    <location>
        <begin position="1"/>
        <end position="359"/>
    </location>
</feature>
<dbReference type="Pfam" id="PF10613">
    <property type="entry name" value="Lig_chan-Glu_bd"/>
    <property type="match status" value="1"/>
</dbReference>
<dbReference type="InParanoid" id="B3RKD4"/>
<dbReference type="eggNOG" id="KOG1054">
    <property type="taxonomic scope" value="Eukaryota"/>
</dbReference>
<dbReference type="PRINTS" id="PR00177">
    <property type="entry name" value="NMDARECEPTOR"/>
</dbReference>
<evidence type="ECO:0000256" key="3">
    <source>
        <dbReference type="ARBA" id="ARBA00022475"/>
    </source>
</evidence>
<keyword evidence="4 15" id="KW-0812">Transmembrane</keyword>
<keyword evidence="6" id="KW-0406">Ion transport</keyword>
<dbReference type="HOGENOM" id="CLU_007257_0_1_1"/>
<keyword evidence="9" id="KW-0325">Glycoprotein</keyword>
<keyword evidence="14" id="KW-1015">Disulfide bond</keyword>
<evidence type="ECO:0000256" key="4">
    <source>
        <dbReference type="ARBA" id="ARBA00022692"/>
    </source>
</evidence>
<feature type="site" description="Crucial to convey clamshell closure to channel opening" evidence="13">
    <location>
        <position position="223"/>
    </location>
</feature>
<dbReference type="STRING" id="10228.B3RKD4"/>
<keyword evidence="3" id="KW-1003">Cell membrane</keyword>
<dbReference type="SUPFAM" id="SSF53850">
    <property type="entry name" value="Periplasmic binding protein-like II"/>
    <property type="match status" value="1"/>
</dbReference>
<dbReference type="InterPro" id="IPR001320">
    <property type="entry name" value="Iontro_rcpt_C"/>
</dbReference>
<dbReference type="OMA" id="EQTEIMY"/>
<dbReference type="GO" id="GO:0038023">
    <property type="term" value="F:signaling receptor activity"/>
    <property type="evidence" value="ECO:0007669"/>
    <property type="project" value="InterPro"/>
</dbReference>
<evidence type="ECO:0000256" key="10">
    <source>
        <dbReference type="ARBA" id="ARBA00023286"/>
    </source>
</evidence>
<evidence type="ECO:0000256" key="13">
    <source>
        <dbReference type="PIRSR" id="PIRSR601508-2"/>
    </source>
</evidence>
<dbReference type="RefSeq" id="XP_002107780.1">
    <property type="nucleotide sequence ID" value="XM_002107744.1"/>
</dbReference>
<feature type="binding site" evidence="12">
    <location>
        <position position="76"/>
    </location>
    <ligand>
        <name>L-glutamate</name>
        <dbReference type="ChEBI" id="CHEBI:29985"/>
    </ligand>
</feature>
<dbReference type="KEGG" id="tad:TRIADDRAFT_19383"/>
<dbReference type="GeneID" id="6748995"/>
<gene>
    <name evidence="18" type="ORF">TRIADDRAFT_19383</name>
</gene>
<dbReference type="FunFam" id="3.40.190.10:FF:000024">
    <property type="entry name" value="Glutamate receptor, ionotropic, delta 1"/>
    <property type="match status" value="1"/>
</dbReference>
<feature type="site" description="Interaction with the cone snail toxin Con-ikot-ikot" evidence="13">
    <location>
        <position position="250"/>
    </location>
</feature>
<dbReference type="InterPro" id="IPR019594">
    <property type="entry name" value="Glu/Gly-bd"/>
</dbReference>
<evidence type="ECO:0000256" key="5">
    <source>
        <dbReference type="ARBA" id="ARBA00022989"/>
    </source>
</evidence>
<dbReference type="Gene3D" id="1.10.287.70">
    <property type="match status" value="1"/>
</dbReference>
<evidence type="ECO:0000256" key="9">
    <source>
        <dbReference type="ARBA" id="ARBA00023180"/>
    </source>
</evidence>
<dbReference type="Pfam" id="PF00060">
    <property type="entry name" value="Lig_chan"/>
    <property type="match status" value="1"/>
</dbReference>
<evidence type="ECO:0000256" key="15">
    <source>
        <dbReference type="SAM" id="Phobius"/>
    </source>
</evidence>
<feature type="site" description="Interaction with the cone snail toxin Con-ikot-ikot" evidence="13">
    <location>
        <position position="342"/>
    </location>
</feature>
<dbReference type="PhylomeDB" id="B3RKD4"/>
<dbReference type="SMART" id="SM00918">
    <property type="entry name" value="Lig_chan-Glu_bd"/>
    <property type="match status" value="1"/>
</dbReference>
<comment type="subcellular location">
    <subcellularLocation>
        <location evidence="1">Cell membrane</location>
        <topology evidence="1">Multi-pass membrane protein</topology>
    </subcellularLocation>
</comment>
<dbReference type="PANTHER" id="PTHR18966">
    <property type="entry name" value="IONOTROPIC GLUTAMATE RECEPTOR"/>
    <property type="match status" value="1"/>
</dbReference>
<keyword evidence="2" id="KW-0813">Transport</keyword>
<evidence type="ECO:0000256" key="1">
    <source>
        <dbReference type="ARBA" id="ARBA00004651"/>
    </source>
</evidence>
<dbReference type="FunFam" id="1.10.287.70:FF:000143">
    <property type="entry name" value="Probable glutamate receptor"/>
    <property type="match status" value="1"/>
</dbReference>
<keyword evidence="11" id="KW-0407">Ion channel</keyword>
<evidence type="ECO:0000256" key="11">
    <source>
        <dbReference type="ARBA" id="ARBA00023303"/>
    </source>
</evidence>
<keyword evidence="8" id="KW-0675">Receptor</keyword>
<evidence type="ECO:0000256" key="7">
    <source>
        <dbReference type="ARBA" id="ARBA00023136"/>
    </source>
</evidence>
<evidence type="ECO:0008006" key="20">
    <source>
        <dbReference type="Google" id="ProtNLM"/>
    </source>
</evidence>
<feature type="binding site" evidence="12">
    <location>
        <position position="83"/>
    </location>
    <ligand>
        <name>L-glutamate</name>
        <dbReference type="ChEBI" id="CHEBI:29985"/>
    </ligand>
</feature>
<dbReference type="SMART" id="SM00079">
    <property type="entry name" value="PBPe"/>
    <property type="match status" value="1"/>
</dbReference>
<evidence type="ECO:0000313" key="19">
    <source>
        <dbReference type="Proteomes" id="UP000009022"/>
    </source>
</evidence>
<dbReference type="GO" id="GO:0005886">
    <property type="term" value="C:plasma membrane"/>
    <property type="evidence" value="ECO:0007669"/>
    <property type="project" value="UniProtKB-SubCell"/>
</dbReference>
<feature type="disulfide bond" evidence="14">
    <location>
        <begin position="308"/>
        <end position="363"/>
    </location>
</feature>
<protein>
    <recommendedName>
        <fullName evidence="20">Ionotropic glutamate receptor C-terminal domain-containing protein</fullName>
    </recommendedName>
</protein>
<dbReference type="GO" id="GO:0015276">
    <property type="term" value="F:ligand-gated monoatomic ion channel activity"/>
    <property type="evidence" value="ECO:0007669"/>
    <property type="project" value="InterPro"/>
</dbReference>
<evidence type="ECO:0000259" key="17">
    <source>
        <dbReference type="SMART" id="SM00918"/>
    </source>
</evidence>
<feature type="binding site" evidence="12">
    <location>
        <position position="78"/>
    </location>
    <ligand>
        <name>L-glutamate</name>
        <dbReference type="ChEBI" id="CHEBI:29985"/>
    </ligand>
</feature>
<name>B3RKD4_TRIAD</name>
<keyword evidence="19" id="KW-1185">Reference proteome</keyword>
<dbReference type="AlphaFoldDB" id="B3RKD4"/>
<evidence type="ECO:0000259" key="16">
    <source>
        <dbReference type="SMART" id="SM00079"/>
    </source>
</evidence>
<feature type="transmembrane region" description="Helical" evidence="15">
    <location>
        <begin position="384"/>
        <end position="410"/>
    </location>
</feature>
<evidence type="ECO:0000256" key="8">
    <source>
        <dbReference type="ARBA" id="ARBA00023170"/>
    </source>
</evidence>
<sequence>DAPFIMYKPENQRGPGIDAFEGYCIDLLKLLVAELGFNFTISLEPSNIFGELLEDGNWDGMVGQLARREMDIAIAPLSITSFRQSVIDFTKPFMQSGLQLLISKPNRNADFFAFLRPFSPLVWILIALALIFVGVVMYLLDQYSPVDLDYGNCFPGLRSRFGSTNSFWFAIGSYLQQGVEAYPRSISGRLLATFYWFFVMVMVASYTANMAAFLTTSNLAVPVSSVQDLTKQSAIDYGTVIDSEAMDFLKSSTETVYRNAWSHILENSKTSLLNSSLVGINKVRRSKGKYAFIWYYPELEYAALRKPCDVMVVGSKFDLRGFGIGLQKNSPYRDVFTLAALKLQERGETEKLRAKWWDQQTQCPPSTSSAADAVELGVNNVAGIFMVLGGALMLATILLIIELFMFKFCVSRASSKRTMRQVCLDRYFK</sequence>
<evidence type="ECO:0000256" key="12">
    <source>
        <dbReference type="PIRSR" id="PIRSR601508-1"/>
    </source>
</evidence>
<evidence type="ECO:0000256" key="14">
    <source>
        <dbReference type="PIRSR" id="PIRSR601508-3"/>
    </source>
</evidence>
<dbReference type="InterPro" id="IPR001508">
    <property type="entry name" value="Iono_Glu_rcpt_met"/>
</dbReference>
<feature type="transmembrane region" description="Helical" evidence="15">
    <location>
        <begin position="194"/>
        <end position="214"/>
    </location>
</feature>
<accession>B3RKD4</accession>
<dbReference type="Proteomes" id="UP000009022">
    <property type="component" value="Unassembled WGS sequence"/>
</dbReference>
<evidence type="ECO:0000256" key="2">
    <source>
        <dbReference type="ARBA" id="ARBA00022448"/>
    </source>
</evidence>
<dbReference type="InterPro" id="IPR015683">
    <property type="entry name" value="Ionotropic_Glu_rcpt"/>
</dbReference>
<dbReference type="OrthoDB" id="5984008at2759"/>
<dbReference type="Gene3D" id="3.40.190.10">
    <property type="entry name" value="Periplasmic binding protein-like II"/>
    <property type="match status" value="2"/>
</dbReference>
<feature type="transmembrane region" description="Helical" evidence="15">
    <location>
        <begin position="121"/>
        <end position="140"/>
    </location>
</feature>
<organism evidence="18 19">
    <name type="scientific">Trichoplax adhaerens</name>
    <name type="common">Trichoplax reptans</name>
    <dbReference type="NCBI Taxonomy" id="10228"/>
    <lineage>
        <taxon>Eukaryota</taxon>
        <taxon>Metazoa</taxon>
        <taxon>Placozoa</taxon>
        <taxon>Uniplacotomia</taxon>
        <taxon>Trichoplacea</taxon>
        <taxon>Trichoplacidae</taxon>
        <taxon>Trichoplax</taxon>
    </lineage>
</organism>
<reference evidence="18 19" key="1">
    <citation type="journal article" date="2008" name="Nature">
        <title>The Trichoplax genome and the nature of placozoans.</title>
        <authorList>
            <person name="Srivastava M."/>
            <person name="Begovic E."/>
            <person name="Chapman J."/>
            <person name="Putnam N.H."/>
            <person name="Hellsten U."/>
            <person name="Kawashima T."/>
            <person name="Kuo A."/>
            <person name="Mitros T."/>
            <person name="Salamov A."/>
            <person name="Carpenter M.L."/>
            <person name="Signorovitch A.Y."/>
            <person name="Moreno M.A."/>
            <person name="Kamm K."/>
            <person name="Grimwood J."/>
            <person name="Schmutz J."/>
            <person name="Shapiro H."/>
            <person name="Grigoriev I.V."/>
            <person name="Buss L.W."/>
            <person name="Schierwater B."/>
            <person name="Dellaporta S.L."/>
            <person name="Rokhsar D.S."/>
        </authorList>
    </citation>
    <scope>NUCLEOTIDE SEQUENCE [LARGE SCALE GENOMIC DNA]</scope>
    <source>
        <strain evidence="18 19">Grell-BS-1999</strain>
    </source>
</reference>
<proteinExistence type="predicted"/>
<evidence type="ECO:0000256" key="6">
    <source>
        <dbReference type="ARBA" id="ARBA00023065"/>
    </source>
</evidence>
<feature type="non-terminal residue" evidence="18">
    <location>
        <position position="1"/>
    </location>
</feature>
<keyword evidence="7 15" id="KW-0472">Membrane</keyword>
<keyword evidence="5 15" id="KW-1133">Transmembrane helix</keyword>
<evidence type="ECO:0000313" key="18">
    <source>
        <dbReference type="EMBL" id="EDV28578.1"/>
    </source>
</evidence>
<dbReference type="EMBL" id="DS985241">
    <property type="protein sequence ID" value="EDV28578.1"/>
    <property type="molecule type" value="Genomic_DNA"/>
</dbReference>
<dbReference type="CTD" id="6748995"/>
<dbReference type="SUPFAM" id="SSF81324">
    <property type="entry name" value="Voltage-gated potassium channels"/>
    <property type="match status" value="1"/>
</dbReference>
<keyword evidence="10" id="KW-1071">Ligand-gated ion channel</keyword>